<name>A0AAV9I1N8_9PEZI</name>
<sequence length="281" mass="30990">MLCVSAQRLGWHFTKKHKSVDLNDNGDGTFSVVGTHPGEKPRVVSKKALDPCEPAKAEAQHTWLHLPRYSGASMPNLEAARIGKQDKGLQTQAMVHADKPSEDVGYRARPHRIQATHQKEEDDSDDDIPLSLSRRRVDLGKGKLVRPKAPSETVSRDAVLELEKWEKQGGRIVSTKTAWSTDIAYSGAYMAAARAIPISDRLTIMAVRLLPRGKHQFDKDDTVDRICTLAKGKLEIRLDDEPSFRLSPGGLFRVNVGGSCSVKNVSNVEAALNVTVVQVRQ</sequence>
<dbReference type="AlphaFoldDB" id="A0AAV9I1N8"/>
<reference evidence="1" key="2">
    <citation type="submission" date="2023-06" db="EMBL/GenBank/DDBJ databases">
        <authorList>
            <consortium name="Lawrence Berkeley National Laboratory"/>
            <person name="Mondo S.J."/>
            <person name="Hensen N."/>
            <person name="Bonometti L."/>
            <person name="Westerberg I."/>
            <person name="Brannstrom I.O."/>
            <person name="Guillou S."/>
            <person name="Cros-Aarteil S."/>
            <person name="Calhoun S."/>
            <person name="Haridas S."/>
            <person name="Kuo A."/>
            <person name="Pangilinan J."/>
            <person name="Riley R."/>
            <person name="Labutti K."/>
            <person name="Andreopoulos B."/>
            <person name="Lipzen A."/>
            <person name="Chen C."/>
            <person name="Yanf M."/>
            <person name="Daum C."/>
            <person name="Ng V."/>
            <person name="Clum A."/>
            <person name="Steindorff A."/>
            <person name="Ohm R."/>
            <person name="Martin F."/>
            <person name="Silar P."/>
            <person name="Natvig D."/>
            <person name="Lalanne C."/>
            <person name="Gautier V."/>
            <person name="Ament-Velasquez S.L."/>
            <person name="Kruys A."/>
            <person name="Hutchinson M.I."/>
            <person name="Powell A.J."/>
            <person name="Barry K."/>
            <person name="Miller A.N."/>
            <person name="Grigoriev I.V."/>
            <person name="Debuchy R."/>
            <person name="Gladieux P."/>
            <person name="Thoren M.H."/>
            <person name="Johannesson H."/>
        </authorList>
    </citation>
    <scope>NUCLEOTIDE SEQUENCE</scope>
    <source>
        <strain evidence="1">PSN324</strain>
    </source>
</reference>
<gene>
    <name evidence="1" type="ORF">QBC42DRAFT_260481</name>
</gene>
<comment type="caution">
    <text evidence="1">The sequence shown here is derived from an EMBL/GenBank/DDBJ whole genome shotgun (WGS) entry which is preliminary data.</text>
</comment>
<dbReference type="SUPFAM" id="SSF51182">
    <property type="entry name" value="RmlC-like cupins"/>
    <property type="match status" value="1"/>
</dbReference>
<organism evidence="1 2">
    <name type="scientific">Cladorrhinum samala</name>
    <dbReference type="NCBI Taxonomy" id="585594"/>
    <lineage>
        <taxon>Eukaryota</taxon>
        <taxon>Fungi</taxon>
        <taxon>Dikarya</taxon>
        <taxon>Ascomycota</taxon>
        <taxon>Pezizomycotina</taxon>
        <taxon>Sordariomycetes</taxon>
        <taxon>Sordariomycetidae</taxon>
        <taxon>Sordariales</taxon>
        <taxon>Podosporaceae</taxon>
        <taxon>Cladorrhinum</taxon>
    </lineage>
</organism>
<keyword evidence="2" id="KW-1185">Reference proteome</keyword>
<feature type="non-terminal residue" evidence="1">
    <location>
        <position position="1"/>
    </location>
</feature>
<reference evidence="1" key="1">
    <citation type="journal article" date="2023" name="Mol. Phylogenet. Evol.">
        <title>Genome-scale phylogeny and comparative genomics of the fungal order Sordariales.</title>
        <authorList>
            <person name="Hensen N."/>
            <person name="Bonometti L."/>
            <person name="Westerberg I."/>
            <person name="Brannstrom I.O."/>
            <person name="Guillou S."/>
            <person name="Cros-Aarteil S."/>
            <person name="Calhoun S."/>
            <person name="Haridas S."/>
            <person name="Kuo A."/>
            <person name="Mondo S."/>
            <person name="Pangilinan J."/>
            <person name="Riley R."/>
            <person name="LaButti K."/>
            <person name="Andreopoulos B."/>
            <person name="Lipzen A."/>
            <person name="Chen C."/>
            <person name="Yan M."/>
            <person name="Daum C."/>
            <person name="Ng V."/>
            <person name="Clum A."/>
            <person name="Steindorff A."/>
            <person name="Ohm R.A."/>
            <person name="Martin F."/>
            <person name="Silar P."/>
            <person name="Natvig D.O."/>
            <person name="Lalanne C."/>
            <person name="Gautier V."/>
            <person name="Ament-Velasquez S.L."/>
            <person name="Kruys A."/>
            <person name="Hutchinson M.I."/>
            <person name="Powell A.J."/>
            <person name="Barry K."/>
            <person name="Miller A.N."/>
            <person name="Grigoriev I.V."/>
            <person name="Debuchy R."/>
            <person name="Gladieux P."/>
            <person name="Hiltunen Thoren M."/>
            <person name="Johannesson H."/>
        </authorList>
    </citation>
    <scope>NUCLEOTIDE SEQUENCE</scope>
    <source>
        <strain evidence="1">PSN324</strain>
    </source>
</reference>
<dbReference type="Proteomes" id="UP001321749">
    <property type="component" value="Unassembled WGS sequence"/>
</dbReference>
<accession>A0AAV9I1N8</accession>
<evidence type="ECO:0000313" key="1">
    <source>
        <dbReference type="EMBL" id="KAK4465819.1"/>
    </source>
</evidence>
<dbReference type="EMBL" id="MU864936">
    <property type="protein sequence ID" value="KAK4465819.1"/>
    <property type="molecule type" value="Genomic_DNA"/>
</dbReference>
<dbReference type="InterPro" id="IPR011051">
    <property type="entry name" value="RmlC_Cupin_sf"/>
</dbReference>
<evidence type="ECO:0008006" key="3">
    <source>
        <dbReference type="Google" id="ProtNLM"/>
    </source>
</evidence>
<evidence type="ECO:0000313" key="2">
    <source>
        <dbReference type="Proteomes" id="UP001321749"/>
    </source>
</evidence>
<protein>
    <recommendedName>
        <fullName evidence="3">Mif2/CENP-C cupin domain-containing protein</fullName>
    </recommendedName>
</protein>
<proteinExistence type="predicted"/>